<evidence type="ECO:0000256" key="2">
    <source>
        <dbReference type="ARBA" id="ARBA00023295"/>
    </source>
</evidence>
<dbReference type="Pfam" id="PF01156">
    <property type="entry name" value="IU_nuc_hydro"/>
    <property type="match status" value="1"/>
</dbReference>
<organism evidence="4 5">
    <name type="scientific">Microbacterium lushaniae</name>
    <dbReference type="NCBI Taxonomy" id="2614639"/>
    <lineage>
        <taxon>Bacteria</taxon>
        <taxon>Bacillati</taxon>
        <taxon>Actinomycetota</taxon>
        <taxon>Actinomycetes</taxon>
        <taxon>Micrococcales</taxon>
        <taxon>Microbacteriaceae</taxon>
        <taxon>Microbacterium</taxon>
    </lineage>
</organism>
<evidence type="ECO:0000256" key="1">
    <source>
        <dbReference type="ARBA" id="ARBA00022801"/>
    </source>
</evidence>
<feature type="domain" description="Inosine/uridine-preferring nucleoside hydrolase" evidence="3">
    <location>
        <begin position="7"/>
        <end position="291"/>
    </location>
</feature>
<evidence type="ECO:0000259" key="3">
    <source>
        <dbReference type="Pfam" id="PF01156"/>
    </source>
</evidence>
<dbReference type="GO" id="GO:0006152">
    <property type="term" value="P:purine nucleoside catabolic process"/>
    <property type="evidence" value="ECO:0007669"/>
    <property type="project" value="TreeGrafter"/>
</dbReference>
<keyword evidence="2" id="KW-0326">Glycosidase</keyword>
<dbReference type="EMBL" id="CP044232">
    <property type="protein sequence ID" value="QEW04649.1"/>
    <property type="molecule type" value="Genomic_DNA"/>
</dbReference>
<sequence length="318" mass="33176">MTTPIPVYLDCDPGIDDTLALAYLLAAPNVELVGIGTVSGNTSAAQAARNTLDLLALAGAPAVPVAVGAHDHLDHPYGGGAGWVHGENGIGGVDLPRGAREPDPRTAVQLLIDLSHEYEGRLHVLTIGPLTNIAHALEADPTLPGRVAEVTAMGGAALVPGNITPAAEANVFNDPHAAAALIAADWDVTLVPLDVTMEHTLDEDQRRMLLADERPFVRAVGEVLDHYFDFYVGTYGRRTCALHDPLAAVIAAGAVTPTRAPRVPVVVDVSDGPGRGQTIADLRGQRIGVRDHDGVRTRLVLDVGSSIGQHLVDTILAG</sequence>
<dbReference type="GO" id="GO:0008477">
    <property type="term" value="F:purine nucleosidase activity"/>
    <property type="evidence" value="ECO:0007669"/>
    <property type="project" value="TreeGrafter"/>
</dbReference>
<dbReference type="InterPro" id="IPR036452">
    <property type="entry name" value="Ribo_hydro-like"/>
</dbReference>
<dbReference type="KEGG" id="mlz:F6J85_17195"/>
<accession>A0A5J6L7G8</accession>
<dbReference type="InterPro" id="IPR023186">
    <property type="entry name" value="IUNH"/>
</dbReference>
<dbReference type="SUPFAM" id="SSF53590">
    <property type="entry name" value="Nucleoside hydrolase"/>
    <property type="match status" value="1"/>
</dbReference>
<dbReference type="Proteomes" id="UP000325516">
    <property type="component" value="Chromosome"/>
</dbReference>
<keyword evidence="5" id="KW-1185">Reference proteome</keyword>
<evidence type="ECO:0000313" key="4">
    <source>
        <dbReference type="EMBL" id="QEW04649.1"/>
    </source>
</evidence>
<protein>
    <submittedName>
        <fullName evidence="4">Nucleoside hydrolase</fullName>
    </submittedName>
</protein>
<name>A0A5J6L7G8_9MICO</name>
<keyword evidence="1 4" id="KW-0378">Hydrolase</keyword>
<dbReference type="InterPro" id="IPR001910">
    <property type="entry name" value="Inosine/uridine_hydrolase_dom"/>
</dbReference>
<gene>
    <name evidence="4" type="ORF">F6J85_17195</name>
</gene>
<proteinExistence type="predicted"/>
<evidence type="ECO:0000313" key="5">
    <source>
        <dbReference type="Proteomes" id="UP000325516"/>
    </source>
</evidence>
<dbReference type="AlphaFoldDB" id="A0A5J6L7G8"/>
<dbReference type="PANTHER" id="PTHR12304">
    <property type="entry name" value="INOSINE-URIDINE PREFERRING NUCLEOSIDE HYDROLASE"/>
    <property type="match status" value="1"/>
</dbReference>
<dbReference type="RefSeq" id="WP_150926957.1">
    <property type="nucleotide sequence ID" value="NZ_CP044232.1"/>
</dbReference>
<reference evidence="5" key="1">
    <citation type="submission" date="2019-09" db="EMBL/GenBank/DDBJ databases">
        <title>Mumia zhuanghuii sp. nov. isolated from the intestinal contents of plateau pika (Ochotona curzoniae) in the Qinghai-Tibet plateau of China.</title>
        <authorList>
            <person name="Tian Z."/>
        </authorList>
    </citation>
    <scope>NUCLEOTIDE SEQUENCE [LARGE SCALE GENOMIC DNA]</scope>
    <source>
        <strain evidence="5">L-031</strain>
    </source>
</reference>
<dbReference type="PANTHER" id="PTHR12304:SF4">
    <property type="entry name" value="URIDINE NUCLEOSIDASE"/>
    <property type="match status" value="1"/>
</dbReference>
<dbReference type="GO" id="GO:0005829">
    <property type="term" value="C:cytosol"/>
    <property type="evidence" value="ECO:0007669"/>
    <property type="project" value="TreeGrafter"/>
</dbReference>
<dbReference type="Gene3D" id="3.90.245.10">
    <property type="entry name" value="Ribonucleoside hydrolase-like"/>
    <property type="match status" value="1"/>
</dbReference>